<dbReference type="InterPro" id="IPR053807">
    <property type="entry name" value="LppM"/>
</dbReference>
<name>A0A1Y4SWF4_9FIRM</name>
<dbReference type="RefSeq" id="WP_087358069.1">
    <property type="nucleotide sequence ID" value="NZ_NFLJ01000018.1"/>
</dbReference>
<evidence type="ECO:0000313" key="4">
    <source>
        <dbReference type="EMBL" id="OUQ34248.1"/>
    </source>
</evidence>
<keyword evidence="2" id="KW-0812">Transmembrane</keyword>
<dbReference type="OrthoDB" id="1655831at2"/>
<dbReference type="PROSITE" id="PS51257">
    <property type="entry name" value="PROKAR_LIPOPROTEIN"/>
    <property type="match status" value="1"/>
</dbReference>
<proteinExistence type="predicted"/>
<protein>
    <recommendedName>
        <fullName evidence="3">LppM domain-containing protein</fullName>
    </recommendedName>
</protein>
<accession>A0A1Y4SWF4</accession>
<organism evidence="4 5">
    <name type="scientific">Massilimicrobiota timonensis</name>
    <dbReference type="NCBI Taxonomy" id="1776392"/>
    <lineage>
        <taxon>Bacteria</taxon>
        <taxon>Bacillati</taxon>
        <taxon>Bacillota</taxon>
        <taxon>Erysipelotrichia</taxon>
        <taxon>Erysipelotrichales</taxon>
        <taxon>Erysipelotrichaceae</taxon>
        <taxon>Massilimicrobiota</taxon>
    </lineage>
</organism>
<feature type="region of interest" description="Disordered" evidence="1">
    <location>
        <begin position="239"/>
        <end position="267"/>
    </location>
</feature>
<evidence type="ECO:0000313" key="5">
    <source>
        <dbReference type="Proteomes" id="UP000195305"/>
    </source>
</evidence>
<evidence type="ECO:0000256" key="2">
    <source>
        <dbReference type="SAM" id="Phobius"/>
    </source>
</evidence>
<feature type="transmembrane region" description="Helical" evidence="2">
    <location>
        <begin position="206"/>
        <end position="225"/>
    </location>
</feature>
<evidence type="ECO:0000256" key="1">
    <source>
        <dbReference type="SAM" id="MobiDB-lite"/>
    </source>
</evidence>
<comment type="caution">
    <text evidence="4">The sequence shown here is derived from an EMBL/GenBank/DDBJ whole genome shotgun (WGS) entry which is preliminary data.</text>
</comment>
<dbReference type="EMBL" id="NFLJ01000018">
    <property type="protein sequence ID" value="OUQ34248.1"/>
    <property type="molecule type" value="Genomic_DNA"/>
</dbReference>
<keyword evidence="2" id="KW-1133">Transmembrane helix</keyword>
<dbReference type="Proteomes" id="UP000195305">
    <property type="component" value="Unassembled WGS sequence"/>
</dbReference>
<gene>
    <name evidence="4" type="ORF">B5E75_07150</name>
</gene>
<dbReference type="Pfam" id="PF21946">
    <property type="entry name" value="LppM"/>
    <property type="match status" value="1"/>
</dbReference>
<feature type="domain" description="LppM" evidence="3">
    <location>
        <begin position="22"/>
        <end position="178"/>
    </location>
</feature>
<keyword evidence="2" id="KW-0472">Membrane</keyword>
<evidence type="ECO:0000259" key="3">
    <source>
        <dbReference type="Pfam" id="PF21946"/>
    </source>
</evidence>
<reference evidence="4 5" key="1">
    <citation type="journal article" date="2018" name="BMC Genomics">
        <title>Whole genome sequencing and function prediction of 133 gut anaerobes isolated from chicken caecum in pure cultures.</title>
        <authorList>
            <person name="Medvecky M."/>
            <person name="Cejkova D."/>
            <person name="Polansky O."/>
            <person name="Karasova D."/>
            <person name="Kubasova T."/>
            <person name="Cizek A."/>
            <person name="Rychlik I."/>
        </authorList>
    </citation>
    <scope>NUCLEOTIDE SEQUENCE [LARGE SCALE GENOMIC DNA]</scope>
    <source>
        <strain evidence="4 5">An13</strain>
    </source>
</reference>
<keyword evidence="5" id="KW-1185">Reference proteome</keyword>
<dbReference type="AlphaFoldDB" id="A0A1Y4SWF4"/>
<sequence length="267" mass="29410">MKKILKVFMLVLTVFLLTGCMKMKINFEVNADKSATGSMDLLFEESLLSMSGTSADEAIEDLKNEMLSSEDMKDAKITTIEESIDGKDWAGVHIEGADMTSSEMQAMISEETIDGEECIVFRMPLDDFKNEMDAQLSDAAGYSVDKMKALGLEMVINVKMPGNAKSNMGTVDGQNVTIDLLELSANGHQDNELVISSPKSVGMNMTYVYVGIGILVVIGIIAFILKNKKKTKQTMIEDYTDTHPQDDIQTETIVQETSQEQDDENNG</sequence>